<evidence type="ECO:0000256" key="4">
    <source>
        <dbReference type="ARBA" id="ARBA00022490"/>
    </source>
</evidence>
<dbReference type="CDD" id="cd23767">
    <property type="entry name" value="IQCD"/>
    <property type="match status" value="2"/>
</dbReference>
<dbReference type="InterPro" id="IPR038185">
    <property type="entry name" value="MyTH4_dom_sf"/>
</dbReference>
<feature type="domain" description="MyTH4" evidence="17">
    <location>
        <begin position="1572"/>
        <end position="1716"/>
    </location>
</feature>
<evidence type="ECO:0000259" key="14">
    <source>
        <dbReference type="PROSITE" id="PS01179"/>
    </source>
</evidence>
<feature type="coiled-coil region" evidence="13">
    <location>
        <begin position="826"/>
        <end position="869"/>
    </location>
</feature>
<dbReference type="PROSITE" id="PS01179">
    <property type="entry name" value="PID"/>
    <property type="match status" value="1"/>
</dbReference>
<dbReference type="CDD" id="cd17093">
    <property type="entry name" value="FERM2_F1_Myosin-VII"/>
    <property type="match status" value="1"/>
</dbReference>
<keyword evidence="4" id="KW-0963">Cytoplasm</keyword>
<evidence type="ECO:0000313" key="20">
    <source>
        <dbReference type="Proteomes" id="UP000472265"/>
    </source>
</evidence>
<dbReference type="FunFam" id="1.10.10.820:FF:000001">
    <property type="entry name" value="Myosin heavy chain"/>
    <property type="match status" value="1"/>
</dbReference>
<dbReference type="PRINTS" id="PR00193">
    <property type="entry name" value="MYOSINHEAVY"/>
</dbReference>
<evidence type="ECO:0000259" key="15">
    <source>
        <dbReference type="PROSITE" id="PS50002"/>
    </source>
</evidence>
<feature type="binding site" evidence="12">
    <location>
        <begin position="150"/>
        <end position="157"/>
    </location>
    <ligand>
        <name>ATP</name>
        <dbReference type="ChEBI" id="CHEBI:30616"/>
    </ligand>
</feature>
<dbReference type="Pfam" id="PF00063">
    <property type="entry name" value="Myosin_head"/>
    <property type="match status" value="1"/>
</dbReference>
<dbReference type="Gene3D" id="3.40.850.10">
    <property type="entry name" value="Kinesin motor domain"/>
    <property type="match status" value="1"/>
</dbReference>
<feature type="domain" description="SH3" evidence="15">
    <location>
        <begin position="1446"/>
        <end position="1512"/>
    </location>
</feature>
<dbReference type="InterPro" id="IPR019749">
    <property type="entry name" value="Band_41_domain"/>
</dbReference>
<evidence type="ECO:0000259" key="16">
    <source>
        <dbReference type="PROSITE" id="PS50057"/>
    </source>
</evidence>
<dbReference type="InterPro" id="IPR001452">
    <property type="entry name" value="SH3_domain"/>
</dbReference>
<dbReference type="InterPro" id="IPR057130">
    <property type="entry name" value="Myosin_VII_N"/>
</dbReference>
<dbReference type="CDD" id="cd14473">
    <property type="entry name" value="FERM_B-lobe"/>
    <property type="match status" value="2"/>
</dbReference>
<dbReference type="GO" id="GO:0003774">
    <property type="term" value="F:cytoskeletal motor activity"/>
    <property type="evidence" value="ECO:0007669"/>
    <property type="project" value="UniProtKB-UniRule"/>
</dbReference>
<dbReference type="SMART" id="SM00295">
    <property type="entry name" value="B41"/>
    <property type="match status" value="2"/>
</dbReference>
<dbReference type="InterPro" id="IPR000857">
    <property type="entry name" value="MyTH4_dom"/>
</dbReference>
<dbReference type="CDD" id="cd13198">
    <property type="entry name" value="FERM_C1_MyoVII"/>
    <property type="match status" value="1"/>
</dbReference>
<gene>
    <name evidence="19" type="primary">MYO7B</name>
    <name evidence="19" type="synonym">LOC115591964</name>
</gene>
<dbReference type="Proteomes" id="UP000472265">
    <property type="component" value="Chromosome 11"/>
</dbReference>
<dbReference type="InterPro" id="IPR051567">
    <property type="entry name" value="Unconventional_Myosin_ATPase"/>
</dbReference>
<accession>A0A671UMB7</accession>
<keyword evidence="9 12" id="KW-0505">Motor protein</keyword>
<dbReference type="InterPro" id="IPR041794">
    <property type="entry name" value="MyoVII_FERM_C2"/>
</dbReference>
<dbReference type="InterPro" id="IPR000299">
    <property type="entry name" value="FERM_domain"/>
</dbReference>
<evidence type="ECO:0000256" key="1">
    <source>
        <dbReference type="ARBA" id="ARBA00004496"/>
    </source>
</evidence>
<dbReference type="PROSITE" id="PS50096">
    <property type="entry name" value="IQ"/>
    <property type="match status" value="4"/>
</dbReference>
<reference evidence="19" key="2">
    <citation type="submission" date="2025-08" db="UniProtKB">
        <authorList>
            <consortium name="Ensembl"/>
        </authorList>
    </citation>
    <scope>IDENTIFICATION</scope>
</reference>
<evidence type="ECO:0000256" key="11">
    <source>
        <dbReference type="PROSITE-ProRule" id="PRU00192"/>
    </source>
</evidence>
<keyword evidence="10 12" id="KW-0009">Actin-binding</keyword>
<dbReference type="Gene3D" id="1.20.5.190">
    <property type="match status" value="2"/>
</dbReference>
<dbReference type="InterPro" id="IPR002404">
    <property type="entry name" value="IRS_PTB"/>
</dbReference>
<evidence type="ECO:0000256" key="8">
    <source>
        <dbReference type="ARBA" id="ARBA00023123"/>
    </source>
</evidence>
<dbReference type="InterPro" id="IPR011993">
    <property type="entry name" value="PH-like_dom_sf"/>
</dbReference>
<keyword evidence="6 12" id="KW-0547">Nucleotide-binding</keyword>
<dbReference type="CDD" id="cd01381">
    <property type="entry name" value="MYSc_Myo7"/>
    <property type="match status" value="1"/>
</dbReference>
<dbReference type="InterPro" id="IPR036028">
    <property type="entry name" value="SH3-like_dom_sf"/>
</dbReference>
<dbReference type="FunFam" id="1.20.58.530:FF:000008">
    <property type="entry name" value="unconventional myosin-VIIa"/>
    <property type="match status" value="1"/>
</dbReference>
<dbReference type="Pfam" id="PF00784">
    <property type="entry name" value="MyTH4"/>
    <property type="match status" value="2"/>
</dbReference>
<evidence type="ECO:0000313" key="19">
    <source>
        <dbReference type="Ensembl" id="ENSSAUP00010013789.1"/>
    </source>
</evidence>
<keyword evidence="7 12" id="KW-0067">ATP-binding</keyword>
<dbReference type="Gene3D" id="2.30.30.40">
    <property type="entry name" value="SH3 Domains"/>
    <property type="match status" value="1"/>
</dbReference>
<dbReference type="Ensembl" id="ENSSAUT00010014657.1">
    <property type="protein sequence ID" value="ENSSAUP00010013789.1"/>
    <property type="gene ID" value="ENSSAUG00010005738.1"/>
</dbReference>
<keyword evidence="5" id="KW-0677">Repeat</keyword>
<dbReference type="Pfam" id="PF21989">
    <property type="entry name" value="RA_2"/>
    <property type="match status" value="2"/>
</dbReference>
<dbReference type="PROSITE" id="PS51456">
    <property type="entry name" value="MYOSIN_MOTOR"/>
    <property type="match status" value="1"/>
</dbReference>
<evidence type="ECO:0000256" key="13">
    <source>
        <dbReference type="SAM" id="Coils"/>
    </source>
</evidence>
<dbReference type="Gene3D" id="1.10.10.820">
    <property type="match status" value="1"/>
</dbReference>
<dbReference type="SMART" id="SM00139">
    <property type="entry name" value="MyTH4"/>
    <property type="match status" value="2"/>
</dbReference>
<evidence type="ECO:0000256" key="3">
    <source>
        <dbReference type="ARBA" id="ARBA00022443"/>
    </source>
</evidence>
<dbReference type="SMART" id="SM00242">
    <property type="entry name" value="MYSc"/>
    <property type="match status" value="1"/>
</dbReference>
<dbReference type="PROSITE" id="PS50002">
    <property type="entry name" value="SH3"/>
    <property type="match status" value="1"/>
</dbReference>
<dbReference type="GO" id="GO:0016459">
    <property type="term" value="C:myosin complex"/>
    <property type="evidence" value="ECO:0007669"/>
    <property type="project" value="UniProtKB-KW"/>
</dbReference>
<dbReference type="InterPro" id="IPR027417">
    <property type="entry name" value="P-loop_NTPase"/>
</dbReference>
<feature type="domain" description="MyTH4" evidence="17">
    <location>
        <begin position="946"/>
        <end position="1168"/>
    </location>
</feature>
<dbReference type="Gene3D" id="1.20.120.720">
    <property type="entry name" value="Myosin VI head, motor domain, U50 subdomain"/>
    <property type="match status" value="1"/>
</dbReference>
<dbReference type="SMART" id="SM00015">
    <property type="entry name" value="IQ"/>
    <property type="match status" value="4"/>
</dbReference>
<evidence type="ECO:0000256" key="12">
    <source>
        <dbReference type="PROSITE-ProRule" id="PRU00782"/>
    </source>
</evidence>
<dbReference type="GO" id="GO:0120025">
    <property type="term" value="C:plasma membrane bounded cell projection"/>
    <property type="evidence" value="ECO:0007669"/>
    <property type="project" value="UniProtKB-ARBA"/>
</dbReference>
<reference evidence="19" key="1">
    <citation type="submission" date="2021-04" db="EMBL/GenBank/DDBJ databases">
        <authorList>
            <consortium name="Wellcome Sanger Institute Data Sharing"/>
        </authorList>
    </citation>
    <scope>NUCLEOTIDE SEQUENCE [LARGE SCALE GENOMIC DNA]</scope>
</reference>
<feature type="domain" description="Myosin motor" evidence="18">
    <location>
        <begin position="57"/>
        <end position="718"/>
    </location>
</feature>
<dbReference type="InterPro" id="IPR041793">
    <property type="entry name" value="MyoVII_FERM_C1"/>
</dbReference>
<dbReference type="SUPFAM" id="SSF54236">
    <property type="entry name" value="Ubiquitin-like"/>
    <property type="match status" value="2"/>
</dbReference>
<dbReference type="PROSITE" id="PS51016">
    <property type="entry name" value="MYTH4"/>
    <property type="match status" value="2"/>
</dbReference>
<sequence length="2034" mass="233296">CIGDFVWVDSGGGVPIGAQVKVTPTGQLQLIDDEGKEHKINKKTEGTIRPMHPTSVEGVDDMIRLGDLNEAGLLRNLLVRHKEGIIYTYTGSILVAVNPYQLLPLYTTEHVHMYTDRRLGELPPHVFAIADGCFFNMRRNKKNQCCVISGESGAGKTENTKLMLQFLAAVSGQHSWIEQQILEANPILEAFGNAKTIRNDNSSRFGKYIDINFTKGGAIEGARVEQYLLEKSRVCRQAPQERNYHIFYYMLMGMSAEQKKILSLGSAAEYYYLTMGNCTSCEGRDDVKEYAHFRSALKILMFTENDSWEISKLLAAILHLGNVKFEGEDGCTNCRQREAELTVCVPSSQVAPKELEKCLTQRSFMTARESVTKALTSDQAVDGRDAFVKAIYGKLFLWVVDKINAAIYKKSEDSEEVQQSIGLLDIFGFENFSKNSFEQLCINFANEQLQQFFVKHVFKLEQDEYARENIVWKHIDYQDNQRTLDVLASKPMNMLALIDEESNFPKGTDTTMLQKMNTVHGKGGIYIPPKNNYETEFGIQHFAGVVNYDSKGFLEKNRDTLSADLIQLVESSSNKLLKLQATDGKKRVPTLTGQFRQSLDSLMKTLTACQPYFIRCIKPNDFKKPMLFDRELCIRQLRYSGMMETIRIRKAGYPVRYTFEEFLQRYRVLLKTYICDPKIKCCESICESVLTEEEDWKTGKTKIFLKDCHDTMLEVERMKELNAKALLIQKVMRGYKYRKQFLRKRAGALVIQKYWRGHKGRKLYRLHGFARLQAQVRSRQLHFQYKKKREAAIVLQAQIRGHLARKQWKRKRDAVILLQAYTRGLLARKMRRAVSSEEQRAILEKQRHLEEVLRQKRELENKANAESITDQEMVDSVFGFLPAIVVGGQEGQAPVGFEQRMITEEIDIDDISMDEELPQDDFDDLDEYSFSKFASMYFQGAASPTHIRQRLQQPLLYHEDAADVLASLTVWWIILRFMGDLPEPKRDTAQNPKVYTVPEKNQGRKGSTFTDLLSRNKRGSTVQEVPRSASSFRKPSIIMEEVRCEKHLDLVMNGEGPSLDRPLTSLEKLHIIVGYAIVRRDLRDEIYCQICKQLQDNSNRNSYFRGWILLSLCLGIFPPSERFIKYLQSFIRFAPGGYASYCAERLKRTGLNGVRGEPPAWLELQATKTKKPMIVSVTLMDGRTINLPVDSGSTSREICQILSNKIKLNDTFGFSLYVALYEKVWALGSGREHVMDAISQCEQEVKRKGGQEQHAPWRLFFRKEVFTPWHDSKEDKISTELIYKQIIHGLKFGEYQCQKLAAKHLYIQHGSGSSPEHVKEVVQECINTSGQKADTVKAEMVDYAREKWPMFFSRFFEVVKLSGPALSKNKFIVAINWTGITFLDEREKRLVELSFPEVTGVNTIREGKASGQAVSLLTLKGDFTLAGNTAEDMAELVTMFLSGLTERSRYAVTLKESDRQDDPTFLSFKKGELIIIIKDDEFSQKHGWIKGESVRTKKVGAIPADDIVILATLSKPTTEVMVGRIQRRTLLRTNIIQANQKGTVERVALATLKEFSLQYFRKGLTGTRLWVNSREPIRQPLLQKLVRLFLLDSCVPILKYMGDYPAKQMQSPLELTDQIFGPATKHEALRDEIYCQIMKQMTSNNNRLSMEQGWQLLWLCCGLFPPSQSLLRHTQRFLESRRREALSADCLQRLQSSLRMEPRKLPPHQVEVDAIQQNSTQILHKIHFPNDTEEIFEVMTSTRIKDLTLNIARKLGLTTADGFSIFVKTHDKVLSLNETDYFFDSLRQITDWSKKANRIKDVNVPYLVFFMRKLWFNVIPGRDTEADLIFHYPQELPKYLRGYHVCTKEELINIAAQLFRIKVGNDKSQIVTIPKILKELVPADQLKAMSENEWKKTVTASYNKQGAMSVDEAKVAFLKAVYRWPTFGCAFFEVKQTSELNFPDIVRIAISKQGVTIIHPKTKDVLATHPFNRIASWCSGSTYFHMTIGSLVKGNKFLCETSLGYKMDDLITSYVNLFLRERKAGQTKNQRFDM</sequence>
<keyword evidence="8 12" id="KW-0518">Myosin</keyword>
<dbReference type="CDD" id="cd13199">
    <property type="entry name" value="FERM_C2_MyoVII"/>
    <property type="match status" value="1"/>
</dbReference>
<dbReference type="PROSITE" id="PS50057">
    <property type="entry name" value="FERM_3"/>
    <property type="match status" value="1"/>
</dbReference>
<keyword evidence="20" id="KW-1185">Reference proteome</keyword>
<dbReference type="InterPro" id="IPR001609">
    <property type="entry name" value="Myosin_head_motor_dom-like"/>
</dbReference>
<dbReference type="Pfam" id="PF24123">
    <property type="entry name" value="Myosin_VII_N"/>
    <property type="match status" value="1"/>
</dbReference>
<comment type="subcellular location">
    <subcellularLocation>
        <location evidence="1">Cytoplasm</location>
    </subcellularLocation>
</comment>
<keyword evidence="3 11" id="KW-0728">SH3 domain</keyword>
<dbReference type="InterPro" id="IPR000048">
    <property type="entry name" value="IQ_motif_EF-hand-BS"/>
</dbReference>
<dbReference type="Pfam" id="PF00018">
    <property type="entry name" value="SH3_1"/>
    <property type="match status" value="1"/>
</dbReference>
<dbReference type="GO" id="GO:0005524">
    <property type="term" value="F:ATP binding"/>
    <property type="evidence" value="ECO:0007669"/>
    <property type="project" value="UniProtKB-UniRule"/>
</dbReference>
<dbReference type="CDD" id="cd17092">
    <property type="entry name" value="FERM1_F1_Myosin-VII"/>
    <property type="match status" value="1"/>
</dbReference>
<evidence type="ECO:0000256" key="2">
    <source>
        <dbReference type="ARBA" id="ARBA00008314"/>
    </source>
</evidence>
<dbReference type="Gene3D" id="1.20.80.10">
    <property type="match status" value="2"/>
</dbReference>
<dbReference type="Gene3D" id="1.25.40.530">
    <property type="entry name" value="MyTH4 domain"/>
    <property type="match status" value="2"/>
</dbReference>
<protein>
    <submittedName>
        <fullName evidence="19">Myosin VIIB</fullName>
    </submittedName>
</protein>
<organism evidence="19 20">
    <name type="scientific">Sparus aurata</name>
    <name type="common">Gilthead sea bream</name>
    <dbReference type="NCBI Taxonomy" id="8175"/>
    <lineage>
        <taxon>Eukaryota</taxon>
        <taxon>Metazoa</taxon>
        <taxon>Chordata</taxon>
        <taxon>Craniata</taxon>
        <taxon>Vertebrata</taxon>
        <taxon>Euteleostomi</taxon>
        <taxon>Actinopterygii</taxon>
        <taxon>Neopterygii</taxon>
        <taxon>Teleostei</taxon>
        <taxon>Neoteleostei</taxon>
        <taxon>Acanthomorphata</taxon>
        <taxon>Eupercaria</taxon>
        <taxon>Spariformes</taxon>
        <taxon>Sparidae</taxon>
        <taxon>Sparus</taxon>
    </lineage>
</organism>
<feature type="region of interest" description="Actin-binding" evidence="12">
    <location>
        <begin position="599"/>
        <end position="621"/>
    </location>
</feature>
<dbReference type="SUPFAM" id="SSF52540">
    <property type="entry name" value="P-loop containing nucleoside triphosphate hydrolases"/>
    <property type="match status" value="2"/>
</dbReference>
<dbReference type="SUPFAM" id="SSF47031">
    <property type="entry name" value="Second domain of FERM"/>
    <property type="match status" value="2"/>
</dbReference>
<evidence type="ECO:0000256" key="5">
    <source>
        <dbReference type="ARBA" id="ARBA00022737"/>
    </source>
</evidence>
<dbReference type="Pfam" id="PF21998">
    <property type="entry name" value="FERM_C1_MyoVII"/>
    <property type="match status" value="1"/>
</dbReference>
<dbReference type="InterPro" id="IPR036961">
    <property type="entry name" value="Kinesin_motor_dom_sf"/>
</dbReference>
<dbReference type="PANTHER" id="PTHR22692:SF24">
    <property type="entry name" value="MYOSIN VIIB"/>
    <property type="match status" value="1"/>
</dbReference>
<dbReference type="GeneTree" id="ENSGT00940000157247"/>
<feature type="domain" description="PID" evidence="14">
    <location>
        <begin position="1946"/>
        <end position="1975"/>
    </location>
</feature>
<evidence type="ECO:0000259" key="18">
    <source>
        <dbReference type="PROSITE" id="PS51456"/>
    </source>
</evidence>
<feature type="domain" description="FERM" evidence="16">
    <location>
        <begin position="1722"/>
        <end position="2022"/>
    </location>
</feature>
<dbReference type="InterPro" id="IPR036106">
    <property type="entry name" value="MYSc_Myo7"/>
</dbReference>
<dbReference type="Gene3D" id="6.20.240.20">
    <property type="match status" value="1"/>
</dbReference>
<dbReference type="SUPFAM" id="SSF50729">
    <property type="entry name" value="PH domain-like"/>
    <property type="match status" value="1"/>
</dbReference>
<dbReference type="SUPFAM" id="SSF50044">
    <property type="entry name" value="SH3-domain"/>
    <property type="match status" value="1"/>
</dbReference>
<dbReference type="Gene3D" id="2.30.29.30">
    <property type="entry name" value="Pleckstrin-homology domain (PH domain)/Phosphotyrosine-binding domain (PTB)"/>
    <property type="match status" value="2"/>
</dbReference>
<dbReference type="GO" id="GO:0005737">
    <property type="term" value="C:cytoplasm"/>
    <property type="evidence" value="ECO:0007669"/>
    <property type="project" value="UniProtKB-SubCell"/>
</dbReference>
<comment type="similarity">
    <text evidence="2 12">Belongs to the TRAFAC class myosin-kinesin ATPase superfamily. Myosin family.</text>
</comment>
<dbReference type="PANTHER" id="PTHR22692">
    <property type="entry name" value="MYOSIN VII, XV"/>
    <property type="match status" value="1"/>
</dbReference>
<evidence type="ECO:0000256" key="9">
    <source>
        <dbReference type="ARBA" id="ARBA00023175"/>
    </source>
</evidence>
<evidence type="ECO:0000256" key="7">
    <source>
        <dbReference type="ARBA" id="ARBA00022840"/>
    </source>
</evidence>
<proteinExistence type="inferred from homology"/>
<dbReference type="InterPro" id="IPR014352">
    <property type="entry name" value="FERM/acyl-CoA-bd_prot_sf"/>
</dbReference>
<dbReference type="GO" id="GO:0003779">
    <property type="term" value="F:actin binding"/>
    <property type="evidence" value="ECO:0007669"/>
    <property type="project" value="UniProtKB-KW"/>
</dbReference>
<reference evidence="19" key="3">
    <citation type="submission" date="2025-09" db="UniProtKB">
        <authorList>
            <consortium name="Ensembl"/>
        </authorList>
    </citation>
    <scope>IDENTIFICATION</scope>
</reference>
<dbReference type="Pfam" id="PF02174">
    <property type="entry name" value="IRS"/>
    <property type="match status" value="1"/>
</dbReference>
<dbReference type="Pfam" id="PF00612">
    <property type="entry name" value="IQ"/>
    <property type="match status" value="4"/>
</dbReference>
<dbReference type="InterPro" id="IPR006020">
    <property type="entry name" value="PTB/PI_dom"/>
</dbReference>
<evidence type="ECO:0000256" key="10">
    <source>
        <dbReference type="ARBA" id="ARBA00023203"/>
    </source>
</evidence>
<keyword evidence="13" id="KW-0175">Coiled coil</keyword>
<dbReference type="InterPro" id="IPR029071">
    <property type="entry name" value="Ubiquitin-like_domsf"/>
</dbReference>
<dbReference type="Gene3D" id="3.10.20.90">
    <property type="entry name" value="Phosphatidylinositol 3-kinase Catalytic Subunit, Chain A, domain 1"/>
    <property type="match status" value="2"/>
</dbReference>
<dbReference type="InterPro" id="IPR035963">
    <property type="entry name" value="FERM_2"/>
</dbReference>
<evidence type="ECO:0000256" key="6">
    <source>
        <dbReference type="ARBA" id="ARBA00022741"/>
    </source>
</evidence>
<evidence type="ECO:0000259" key="17">
    <source>
        <dbReference type="PROSITE" id="PS51016"/>
    </source>
</evidence>
<dbReference type="Gene3D" id="1.20.58.530">
    <property type="match status" value="1"/>
</dbReference>
<name>A0A671UMB7_SPAAU</name>
<dbReference type="InterPro" id="IPR019748">
    <property type="entry name" value="FERM_central"/>
</dbReference>